<dbReference type="SUPFAM" id="SSF50800">
    <property type="entry name" value="PK beta-barrel domain-like"/>
    <property type="match status" value="1"/>
</dbReference>
<comment type="caution">
    <text evidence="2">The sequence shown here is derived from an EMBL/GenBank/DDBJ whole genome shotgun (WGS) entry which is preliminary data.</text>
</comment>
<organism evidence="2 3">
    <name type="scientific">Nonomuraea marmarensis</name>
    <dbReference type="NCBI Taxonomy" id="3351344"/>
    <lineage>
        <taxon>Bacteria</taxon>
        <taxon>Bacillati</taxon>
        <taxon>Actinomycetota</taxon>
        <taxon>Actinomycetes</taxon>
        <taxon>Streptosporangiales</taxon>
        <taxon>Streptosporangiaceae</taxon>
        <taxon>Nonomuraea</taxon>
    </lineage>
</organism>
<feature type="domain" description="MOSC" evidence="1">
    <location>
        <begin position="1"/>
        <end position="111"/>
    </location>
</feature>
<reference evidence="2 3" key="1">
    <citation type="submission" date="2024-10" db="EMBL/GenBank/DDBJ databases">
        <authorList>
            <person name="Topkara A.R."/>
            <person name="Saygin H."/>
        </authorList>
    </citation>
    <scope>NUCLEOTIDE SEQUENCE [LARGE SCALE GENOMIC DNA]</scope>
    <source>
        <strain evidence="2 3">M3C6</strain>
    </source>
</reference>
<dbReference type="InterPro" id="IPR011037">
    <property type="entry name" value="Pyrv_Knase-like_insert_dom_sf"/>
</dbReference>
<dbReference type="PROSITE" id="PS51340">
    <property type="entry name" value="MOSC"/>
    <property type="match status" value="1"/>
</dbReference>
<evidence type="ECO:0000313" key="2">
    <source>
        <dbReference type="EMBL" id="MFG1706860.1"/>
    </source>
</evidence>
<dbReference type="EMBL" id="JBICRM010000017">
    <property type="protein sequence ID" value="MFG1706860.1"/>
    <property type="molecule type" value="Genomic_DNA"/>
</dbReference>
<proteinExistence type="predicted"/>
<protein>
    <submittedName>
        <fullName evidence="2">MOSC domain-containing protein</fullName>
    </submittedName>
</protein>
<evidence type="ECO:0000259" key="1">
    <source>
        <dbReference type="PROSITE" id="PS51340"/>
    </source>
</evidence>
<dbReference type="Pfam" id="PF03473">
    <property type="entry name" value="MOSC"/>
    <property type="match status" value="1"/>
</dbReference>
<name>A0ABW7AKP9_9ACTN</name>
<dbReference type="InterPro" id="IPR005302">
    <property type="entry name" value="MoCF_Sase_C"/>
</dbReference>
<dbReference type="Proteomes" id="UP001603978">
    <property type="component" value="Unassembled WGS sequence"/>
</dbReference>
<dbReference type="RefSeq" id="WP_393170126.1">
    <property type="nucleotide sequence ID" value="NZ_JBICRM010000017.1"/>
</dbReference>
<gene>
    <name evidence="2" type="ORF">ACFLIM_27080</name>
</gene>
<keyword evidence="3" id="KW-1185">Reference proteome</keyword>
<sequence>MAETAAERGEEVPAPLPMQRFRPNVVIDGVGTPFAEDEWKRVRIGAVDFRVTKGCDRCVLTTIDTATYTKGKEPIRTLSRHRKRDGKVWFGINLIPDAPGRITQGDSITIL</sequence>
<accession>A0ABW7AKP9</accession>
<evidence type="ECO:0000313" key="3">
    <source>
        <dbReference type="Proteomes" id="UP001603978"/>
    </source>
</evidence>